<comment type="caution">
    <text evidence="4">The sequence shown here is derived from an EMBL/GenBank/DDBJ whole genome shotgun (WGS) entry which is preliminary data.</text>
</comment>
<proteinExistence type="inferred from homology"/>
<dbReference type="OrthoDB" id="9780777at2"/>
<dbReference type="PANTHER" id="PTHR34847:SF1">
    <property type="entry name" value="NODULATION PROTEIN U"/>
    <property type="match status" value="1"/>
</dbReference>
<dbReference type="CDD" id="cd24098">
    <property type="entry name" value="ASKHA_NBD_TobZ_N"/>
    <property type="match status" value="1"/>
</dbReference>
<reference evidence="4 5" key="1">
    <citation type="submission" date="2018-05" db="EMBL/GenBank/DDBJ databases">
        <title>Leucothrix arctica sp. nov., isolated from Arctic seawater.</title>
        <authorList>
            <person name="Choi A."/>
            <person name="Baek K."/>
        </authorList>
    </citation>
    <scope>NUCLEOTIDE SEQUENCE [LARGE SCALE GENOMIC DNA]</scope>
    <source>
        <strain evidence="4 5">JCM 18388</strain>
    </source>
</reference>
<dbReference type="GO" id="GO:0003824">
    <property type="term" value="F:catalytic activity"/>
    <property type="evidence" value="ECO:0007669"/>
    <property type="project" value="InterPro"/>
</dbReference>
<dbReference type="Gene3D" id="3.90.870.20">
    <property type="entry name" value="Carbamoyltransferase, C-terminal domain"/>
    <property type="match status" value="1"/>
</dbReference>
<evidence type="ECO:0000256" key="1">
    <source>
        <dbReference type="ARBA" id="ARBA00006129"/>
    </source>
</evidence>
<feature type="domain" description="Carbamoyltransferase" evidence="2">
    <location>
        <begin position="5"/>
        <end position="349"/>
    </location>
</feature>
<evidence type="ECO:0000259" key="2">
    <source>
        <dbReference type="Pfam" id="PF02543"/>
    </source>
</evidence>
<feature type="domain" description="Carbamoyltransferase C-terminal" evidence="3">
    <location>
        <begin position="410"/>
        <end position="599"/>
    </location>
</feature>
<comment type="similarity">
    <text evidence="1">Belongs to the NodU/CmcH family.</text>
</comment>
<dbReference type="InterPro" id="IPR003696">
    <property type="entry name" value="Carbtransf_dom"/>
</dbReference>
<gene>
    <name evidence="4" type="ORF">DKW60_04695</name>
</gene>
<dbReference type="Gene3D" id="3.30.420.40">
    <property type="match status" value="2"/>
</dbReference>
<evidence type="ECO:0008006" key="6">
    <source>
        <dbReference type="Google" id="ProtNLM"/>
    </source>
</evidence>
<evidence type="ECO:0000313" key="4">
    <source>
        <dbReference type="EMBL" id="PWQ99777.1"/>
    </source>
</evidence>
<dbReference type="EMBL" id="QGKM01000008">
    <property type="protein sequence ID" value="PWQ99777.1"/>
    <property type="molecule type" value="Genomic_DNA"/>
</dbReference>
<dbReference type="Proteomes" id="UP000245539">
    <property type="component" value="Unassembled WGS sequence"/>
</dbReference>
<dbReference type="InterPro" id="IPR051338">
    <property type="entry name" value="NodU/CmcH_Carbamoyltrnsfr"/>
</dbReference>
<evidence type="ECO:0000313" key="5">
    <source>
        <dbReference type="Proteomes" id="UP000245539"/>
    </source>
</evidence>
<dbReference type="PANTHER" id="PTHR34847">
    <property type="entry name" value="NODULATION PROTEIN U"/>
    <property type="match status" value="1"/>
</dbReference>
<dbReference type="InterPro" id="IPR043129">
    <property type="entry name" value="ATPase_NBD"/>
</dbReference>
<dbReference type="SUPFAM" id="SSF53067">
    <property type="entry name" value="Actin-like ATPase domain"/>
    <property type="match status" value="1"/>
</dbReference>
<organism evidence="4 5">
    <name type="scientific">Leucothrix pacifica</name>
    <dbReference type="NCBI Taxonomy" id="1247513"/>
    <lineage>
        <taxon>Bacteria</taxon>
        <taxon>Pseudomonadati</taxon>
        <taxon>Pseudomonadota</taxon>
        <taxon>Gammaproteobacteria</taxon>
        <taxon>Thiotrichales</taxon>
        <taxon>Thiotrichaceae</taxon>
        <taxon>Leucothrix</taxon>
    </lineage>
</organism>
<dbReference type="AlphaFoldDB" id="A0A317CNL3"/>
<name>A0A317CNL3_9GAMM</name>
<dbReference type="RefSeq" id="WP_109836511.1">
    <property type="nucleotide sequence ID" value="NZ_QGKM01000008.1"/>
</dbReference>
<evidence type="ECO:0000259" key="3">
    <source>
        <dbReference type="Pfam" id="PF16861"/>
    </source>
</evidence>
<dbReference type="Pfam" id="PF16861">
    <property type="entry name" value="Carbam_trans_C"/>
    <property type="match status" value="1"/>
</dbReference>
<protein>
    <recommendedName>
        <fullName evidence="6">Carbamoyltransferase</fullName>
    </recommendedName>
</protein>
<sequence length="618" mass="70189">MPQYILGISAYYHDSAAALIRDGQLISAAQEERFSRKKHDPGFPKASIEYCLKQADIKLGDVAHIVFYDKPLLKFERLLETYLAYAPRGFRSFMMAIPIWIKEKLFLKKTLRRSLSELSGIPEAELPGLLFTEHHQSHAASAFFPSPYESAAVMCLDGVGEWATTSVWIGNGNTLTPQWEIDFPHSLGLLYSAFTYYTGFRVNSGEYKLMGLAPYGEPKYVDVILENLLDLKDDGTFRLNMRYFNYATGLTMTNKRFADLFGAPAREPEAELTQREMDIARSIQVVTEEVVLRLARTVHKETGQKHLCLAGGVALNCVANGRLLREGPFESIWIQPASGDAGGAIGAALSAHHEYQEKPRHRPLQARQMDAMQGAYLGPEYSAEEIKSYLDSVGAKYQELGNDEIFTQVANHLDDEKVIGWFAGRMEFGPRALGGRSIIGDARSQKMQSIMNLKIKYRESFRPFAPIIKHDKVSEWFEHKGASPYMLIVAPVREDKRKLMTEEETKLFGIDKLNIPRSEIPAVTHVDYSARLQTVHPQTNPRFYKLLDTFESKTGCPLLVNTSFNVRGEPIVNTPEDAYRCFMRTEMDFLVLENFLIDKTSQPNWQEKTDWKQEFDLD</sequence>
<dbReference type="InterPro" id="IPR031730">
    <property type="entry name" value="Carbam_trans_C"/>
</dbReference>
<dbReference type="InterPro" id="IPR038152">
    <property type="entry name" value="Carbam_trans_C_sf"/>
</dbReference>
<keyword evidence="5" id="KW-1185">Reference proteome</keyword>
<accession>A0A317CNL3</accession>
<dbReference type="Pfam" id="PF02543">
    <property type="entry name" value="Carbam_trans_N"/>
    <property type="match status" value="1"/>
</dbReference>